<organism evidence="1 2">
    <name type="scientific">Vibrio tapetis subsp. tapetis</name>
    <dbReference type="NCBI Taxonomy" id="1671868"/>
    <lineage>
        <taxon>Bacteria</taxon>
        <taxon>Pseudomonadati</taxon>
        <taxon>Pseudomonadota</taxon>
        <taxon>Gammaproteobacteria</taxon>
        <taxon>Vibrionales</taxon>
        <taxon>Vibrionaceae</taxon>
        <taxon>Vibrio</taxon>
    </lineage>
</organism>
<accession>A0A2N8ZM54</accession>
<reference evidence="1 2" key="1">
    <citation type="submission" date="2017-10" db="EMBL/GenBank/DDBJ databases">
        <authorList>
            <person name="Banno H."/>
            <person name="Chua N.-H."/>
        </authorList>
    </citation>
    <scope>NUCLEOTIDE SEQUENCE [LARGE SCALE GENOMIC DNA]</scope>
    <source>
        <strain evidence="1">Vibrio tapetis CECT4600</strain>
    </source>
</reference>
<proteinExistence type="predicted"/>
<dbReference type="EMBL" id="LT960612">
    <property type="protein sequence ID" value="SON52972.1"/>
    <property type="molecule type" value="Genomic_DNA"/>
</dbReference>
<evidence type="ECO:0000313" key="1">
    <source>
        <dbReference type="EMBL" id="SON52972.1"/>
    </source>
</evidence>
<name>A0A2N8ZM54_9VIBR</name>
<gene>
    <name evidence="1" type="ORF">VTAP4600_B1361</name>
</gene>
<dbReference type="KEGG" id="vta:B1361"/>
<protein>
    <submittedName>
        <fullName evidence="1">Uncharacterized protein</fullName>
    </submittedName>
</protein>
<sequence length="40" mass="4664">MPILTLLSVYFQVECQQTLLTTSTLKRLSKRMKNEFKTAT</sequence>
<evidence type="ECO:0000313" key="2">
    <source>
        <dbReference type="Proteomes" id="UP000235828"/>
    </source>
</evidence>
<dbReference type="Proteomes" id="UP000235828">
    <property type="component" value="Chromosome B"/>
</dbReference>
<keyword evidence="2" id="KW-1185">Reference proteome</keyword>
<dbReference type="AlphaFoldDB" id="A0A2N8ZM54"/>